<accession>A4TUP1</accession>
<dbReference type="AlphaFoldDB" id="A4TUP1"/>
<proteinExistence type="predicted"/>
<dbReference type="EMBL" id="CU459003">
    <property type="protein sequence ID" value="CAM74348.1"/>
    <property type="molecule type" value="Genomic_DNA"/>
</dbReference>
<dbReference type="SUPFAM" id="SSF53756">
    <property type="entry name" value="UDP-Glycosyltransferase/glycogen phosphorylase"/>
    <property type="match status" value="1"/>
</dbReference>
<evidence type="ECO:0000313" key="1">
    <source>
        <dbReference type="EMBL" id="CAM74348.1"/>
    </source>
</evidence>
<organism evidence="1">
    <name type="scientific">Magnetospirillum gryphiswaldense</name>
    <dbReference type="NCBI Taxonomy" id="55518"/>
    <lineage>
        <taxon>Bacteria</taxon>
        <taxon>Pseudomonadati</taxon>
        <taxon>Pseudomonadota</taxon>
        <taxon>Alphaproteobacteria</taxon>
        <taxon>Rhodospirillales</taxon>
        <taxon>Rhodospirillaceae</taxon>
        <taxon>Magnetospirillum</taxon>
    </lineage>
</organism>
<protein>
    <recommendedName>
        <fullName evidence="2">Glycosyltransferase</fullName>
    </recommendedName>
</protein>
<reference evidence="1" key="1">
    <citation type="journal article" date="2007" name="J. Bacteriol.">
        <title>Comparative genome analysis of four magnetotactic bacteria reveals a complex set of group-specific genes implicated in magnetosome biomineralization and function.</title>
        <authorList>
            <person name="Richter M."/>
            <person name="Kube M."/>
            <person name="Bazylinski D.A."/>
            <person name="Lombardot T."/>
            <person name="Gloeckner F.O."/>
            <person name="Reinhardt R."/>
            <person name="Schueler D."/>
        </authorList>
    </citation>
    <scope>NUCLEOTIDE SEQUENCE</scope>
    <source>
        <strain evidence="1">MSR-1</strain>
    </source>
</reference>
<sequence length="93" mass="9566">MGLPLLLVAPEGEASRIVIDDHAGLWVPAAQPRKLAAAAQALAGDDAHRAELAAASLAAAPRHSREYQAKRYMDVLDLVVAGAGPTSAGTIET</sequence>
<name>A4TUP1_9PROT</name>
<gene>
    <name evidence="1" type="ORF">MGR_0189</name>
</gene>
<dbReference type="Gene3D" id="3.40.50.2000">
    <property type="entry name" value="Glycogen Phosphorylase B"/>
    <property type="match status" value="2"/>
</dbReference>
<evidence type="ECO:0008006" key="2">
    <source>
        <dbReference type="Google" id="ProtNLM"/>
    </source>
</evidence>